<accession>A0ABQ1MBP6</accession>
<evidence type="ECO:0000256" key="1">
    <source>
        <dbReference type="SAM" id="Phobius"/>
    </source>
</evidence>
<gene>
    <name evidence="2" type="ORF">GCM10011386_30880</name>
</gene>
<feature type="transmembrane region" description="Helical" evidence="1">
    <location>
        <begin position="240"/>
        <end position="260"/>
    </location>
</feature>
<evidence type="ECO:0000313" key="3">
    <source>
        <dbReference type="Proteomes" id="UP000597338"/>
    </source>
</evidence>
<comment type="caution">
    <text evidence="2">The sequence shown here is derived from an EMBL/GenBank/DDBJ whole genome shotgun (WGS) entry which is preliminary data.</text>
</comment>
<dbReference type="Proteomes" id="UP000597338">
    <property type="component" value="Unassembled WGS sequence"/>
</dbReference>
<keyword evidence="1" id="KW-0812">Transmembrane</keyword>
<protein>
    <recommendedName>
        <fullName evidence="4">ABC transporter permease</fullName>
    </recommendedName>
</protein>
<keyword evidence="1" id="KW-0472">Membrane</keyword>
<dbReference type="RefSeq" id="WP_188752278.1">
    <property type="nucleotide sequence ID" value="NZ_BMIK01000011.1"/>
</dbReference>
<keyword evidence="1" id="KW-1133">Transmembrane helix</keyword>
<evidence type="ECO:0000313" key="2">
    <source>
        <dbReference type="EMBL" id="GGC36569.1"/>
    </source>
</evidence>
<feature type="transmembrane region" description="Helical" evidence="1">
    <location>
        <begin position="272"/>
        <end position="296"/>
    </location>
</feature>
<feature type="transmembrane region" description="Helical" evidence="1">
    <location>
        <begin position="148"/>
        <end position="168"/>
    </location>
</feature>
<organism evidence="2 3">
    <name type="scientific">Parapedobacter defluvii</name>
    <dbReference type="NCBI Taxonomy" id="2045106"/>
    <lineage>
        <taxon>Bacteria</taxon>
        <taxon>Pseudomonadati</taxon>
        <taxon>Bacteroidota</taxon>
        <taxon>Sphingobacteriia</taxon>
        <taxon>Sphingobacteriales</taxon>
        <taxon>Sphingobacteriaceae</taxon>
        <taxon>Parapedobacter</taxon>
    </lineage>
</organism>
<keyword evidence="3" id="KW-1185">Reference proteome</keyword>
<feature type="transmembrane region" description="Helical" evidence="1">
    <location>
        <begin position="213"/>
        <end position="234"/>
    </location>
</feature>
<feature type="transmembrane region" description="Helical" evidence="1">
    <location>
        <begin position="27"/>
        <end position="44"/>
    </location>
</feature>
<evidence type="ECO:0008006" key="4">
    <source>
        <dbReference type="Google" id="ProtNLM"/>
    </source>
</evidence>
<dbReference type="EMBL" id="BMIK01000011">
    <property type="protein sequence ID" value="GGC36569.1"/>
    <property type="molecule type" value="Genomic_DNA"/>
</dbReference>
<feature type="transmembrane region" description="Helical" evidence="1">
    <location>
        <begin position="174"/>
        <end position="192"/>
    </location>
</feature>
<sequence length="307" mass="34716">MAVLPYFFYLQAKRIHRAIDEWGINPWLVYVGAPVLFVGGSIALFSRMVYASWVYVGVAAVALLQLCNSTRLRFLRQAFDRRTYRRVRMLEHTLLVTPFLAFLLCRGEIWFALGLLVLAAATIPLRIGTARSATLPTPFSGRPFEFAVGFRTSVGPLFIAYGLMLMGMYVGNGYLSIATLLLVVLICFNYYAWSEPLLYVWIYRLPPRSFLLLKVRTAFRYLTVMLLPMVLVVTCVFPDYWPAVLAVAAMGYGYLVLAVLSKYAAFPQRVGILQGIFITLSLVFPPLLVISIPYFYQQAKNNIALIL</sequence>
<reference evidence="3" key="1">
    <citation type="journal article" date="2019" name="Int. J. Syst. Evol. Microbiol.">
        <title>The Global Catalogue of Microorganisms (GCM) 10K type strain sequencing project: providing services to taxonomists for standard genome sequencing and annotation.</title>
        <authorList>
            <consortium name="The Broad Institute Genomics Platform"/>
            <consortium name="The Broad Institute Genome Sequencing Center for Infectious Disease"/>
            <person name="Wu L."/>
            <person name="Ma J."/>
        </authorList>
    </citation>
    <scope>NUCLEOTIDE SEQUENCE [LARGE SCALE GENOMIC DNA]</scope>
    <source>
        <strain evidence="3">CGMCC 1.15342</strain>
    </source>
</reference>
<feature type="transmembrane region" description="Helical" evidence="1">
    <location>
        <begin position="50"/>
        <end position="67"/>
    </location>
</feature>
<name>A0ABQ1MBP6_9SPHI</name>
<proteinExistence type="predicted"/>